<accession>A0ACB8UK46</accession>
<proteinExistence type="predicted"/>
<evidence type="ECO:0000313" key="2">
    <source>
        <dbReference type="Proteomes" id="UP001055072"/>
    </source>
</evidence>
<gene>
    <name evidence="1" type="ORF">BDY19DRAFT_920684</name>
</gene>
<evidence type="ECO:0000313" key="1">
    <source>
        <dbReference type="EMBL" id="KAI0094075.1"/>
    </source>
</evidence>
<sequence>MNLFLEEDVPDPTDFPPDTNAPGLRSLDEVLRCTICRELFEAPVTVNCSHGHCFCSLCIREQMNTKQECPLCRQTIAEVYIRRNPIVEDILGAWKLSRPFILKLLEERNSSPPATPPTHSVTLQSIPSSLSKRRRRMSSSSDDEIVELPGPSEMRQALQKSDVKITSSRTSSRKPMVQCPICRKEMTEDIINRHLDDNCKPLSTIRSPTPKKRKIQTQEWSRLFGNDSFANKGKARSKPLPELDIKEAESLPKMAYDTVTAKTIRERLSEYSLPTEGEKPALAARHLRWITMFNANLDASPSERKTLQQLRKELRKREENEGLQKRRKTRPHNVDVNVYEKDNKLAFAQLVEQARPKPPSQRPAVQASVCDDTSILDEVAVSDSTEIKRTSGSGVQ</sequence>
<reference evidence="1" key="1">
    <citation type="journal article" date="2021" name="Environ. Microbiol.">
        <title>Gene family expansions and transcriptome signatures uncover fungal adaptations to wood decay.</title>
        <authorList>
            <person name="Hage H."/>
            <person name="Miyauchi S."/>
            <person name="Viragh M."/>
            <person name="Drula E."/>
            <person name="Min B."/>
            <person name="Chaduli D."/>
            <person name="Navarro D."/>
            <person name="Favel A."/>
            <person name="Norest M."/>
            <person name="Lesage-Meessen L."/>
            <person name="Balint B."/>
            <person name="Merenyi Z."/>
            <person name="de Eugenio L."/>
            <person name="Morin E."/>
            <person name="Martinez A.T."/>
            <person name="Baldrian P."/>
            <person name="Stursova M."/>
            <person name="Martinez M.J."/>
            <person name="Novotny C."/>
            <person name="Magnuson J.K."/>
            <person name="Spatafora J.W."/>
            <person name="Maurice S."/>
            <person name="Pangilinan J."/>
            <person name="Andreopoulos W."/>
            <person name="LaButti K."/>
            <person name="Hundley H."/>
            <person name="Na H."/>
            <person name="Kuo A."/>
            <person name="Barry K."/>
            <person name="Lipzen A."/>
            <person name="Henrissat B."/>
            <person name="Riley R."/>
            <person name="Ahrendt S."/>
            <person name="Nagy L.G."/>
            <person name="Grigoriev I.V."/>
            <person name="Martin F."/>
            <person name="Rosso M.N."/>
        </authorList>
    </citation>
    <scope>NUCLEOTIDE SEQUENCE</scope>
    <source>
        <strain evidence="1">CBS 384.51</strain>
    </source>
</reference>
<organism evidence="1 2">
    <name type="scientific">Irpex rosettiformis</name>
    <dbReference type="NCBI Taxonomy" id="378272"/>
    <lineage>
        <taxon>Eukaryota</taxon>
        <taxon>Fungi</taxon>
        <taxon>Dikarya</taxon>
        <taxon>Basidiomycota</taxon>
        <taxon>Agaricomycotina</taxon>
        <taxon>Agaricomycetes</taxon>
        <taxon>Polyporales</taxon>
        <taxon>Irpicaceae</taxon>
        <taxon>Irpex</taxon>
    </lineage>
</organism>
<dbReference type="EMBL" id="MU274901">
    <property type="protein sequence ID" value="KAI0094075.1"/>
    <property type="molecule type" value="Genomic_DNA"/>
</dbReference>
<name>A0ACB8UK46_9APHY</name>
<comment type="caution">
    <text evidence="1">The sequence shown here is derived from an EMBL/GenBank/DDBJ whole genome shotgun (WGS) entry which is preliminary data.</text>
</comment>
<dbReference type="Proteomes" id="UP001055072">
    <property type="component" value="Unassembled WGS sequence"/>
</dbReference>
<protein>
    <submittedName>
        <fullName evidence="1">Uncharacterized protein</fullName>
    </submittedName>
</protein>
<keyword evidence="2" id="KW-1185">Reference proteome</keyword>